<feature type="compositionally biased region" description="Pro residues" evidence="1">
    <location>
        <begin position="353"/>
        <end position="365"/>
    </location>
</feature>
<feature type="compositionally biased region" description="Polar residues" evidence="1">
    <location>
        <begin position="43"/>
        <end position="55"/>
    </location>
</feature>
<feature type="region of interest" description="Disordered" evidence="1">
    <location>
        <begin position="224"/>
        <end position="384"/>
    </location>
</feature>
<accession>A0ABP0FUB0</accession>
<reference evidence="2 3" key="1">
    <citation type="submission" date="2024-02" db="EMBL/GenBank/DDBJ databases">
        <authorList>
            <person name="Daric V."/>
            <person name="Darras S."/>
        </authorList>
    </citation>
    <scope>NUCLEOTIDE SEQUENCE [LARGE SCALE GENOMIC DNA]</scope>
</reference>
<feature type="compositionally biased region" description="Polar residues" evidence="1">
    <location>
        <begin position="717"/>
        <end position="729"/>
    </location>
</feature>
<feature type="compositionally biased region" description="Polar residues" evidence="1">
    <location>
        <begin position="783"/>
        <end position="794"/>
    </location>
</feature>
<proteinExistence type="predicted"/>
<gene>
    <name evidence="2" type="ORF">CVLEPA_LOCUS14293</name>
</gene>
<feature type="compositionally biased region" description="Basic and acidic residues" evidence="1">
    <location>
        <begin position="230"/>
        <end position="248"/>
    </location>
</feature>
<feature type="compositionally biased region" description="Basic and acidic residues" evidence="1">
    <location>
        <begin position="88"/>
        <end position="118"/>
    </location>
</feature>
<dbReference type="Proteomes" id="UP001642483">
    <property type="component" value="Unassembled WGS sequence"/>
</dbReference>
<feature type="region of interest" description="Disordered" evidence="1">
    <location>
        <begin position="769"/>
        <end position="794"/>
    </location>
</feature>
<comment type="caution">
    <text evidence="2">The sequence shown here is derived from an EMBL/GenBank/DDBJ whole genome shotgun (WGS) entry which is preliminary data.</text>
</comment>
<evidence type="ECO:0000256" key="1">
    <source>
        <dbReference type="SAM" id="MobiDB-lite"/>
    </source>
</evidence>
<feature type="compositionally biased region" description="Basic and acidic residues" evidence="1">
    <location>
        <begin position="258"/>
        <end position="274"/>
    </location>
</feature>
<dbReference type="EMBL" id="CAWYQH010000097">
    <property type="protein sequence ID" value="CAK8683192.1"/>
    <property type="molecule type" value="Genomic_DNA"/>
</dbReference>
<evidence type="ECO:0000313" key="3">
    <source>
        <dbReference type="Proteomes" id="UP001642483"/>
    </source>
</evidence>
<keyword evidence="3" id="KW-1185">Reference proteome</keyword>
<protein>
    <submittedName>
        <fullName evidence="2">Uncharacterized protein</fullName>
    </submittedName>
</protein>
<feature type="region of interest" description="Disordered" evidence="1">
    <location>
        <begin position="555"/>
        <end position="620"/>
    </location>
</feature>
<feature type="region of interest" description="Disordered" evidence="1">
    <location>
        <begin position="874"/>
        <end position="955"/>
    </location>
</feature>
<organism evidence="2 3">
    <name type="scientific">Clavelina lepadiformis</name>
    <name type="common">Light-bulb sea squirt</name>
    <name type="synonym">Ascidia lepadiformis</name>
    <dbReference type="NCBI Taxonomy" id="159417"/>
    <lineage>
        <taxon>Eukaryota</taxon>
        <taxon>Metazoa</taxon>
        <taxon>Chordata</taxon>
        <taxon>Tunicata</taxon>
        <taxon>Ascidiacea</taxon>
        <taxon>Aplousobranchia</taxon>
        <taxon>Clavelinidae</taxon>
        <taxon>Clavelina</taxon>
    </lineage>
</organism>
<feature type="region of interest" description="Disordered" evidence="1">
    <location>
        <begin position="88"/>
        <end position="119"/>
    </location>
</feature>
<feature type="compositionally biased region" description="Polar residues" evidence="1">
    <location>
        <begin position="368"/>
        <end position="377"/>
    </location>
</feature>
<feature type="compositionally biased region" description="Basic and acidic residues" evidence="1">
    <location>
        <begin position="329"/>
        <end position="340"/>
    </location>
</feature>
<name>A0ABP0FUB0_CLALP</name>
<feature type="compositionally biased region" description="Basic and acidic residues" evidence="1">
    <location>
        <begin position="932"/>
        <end position="941"/>
    </location>
</feature>
<feature type="compositionally biased region" description="Pro residues" evidence="1">
    <location>
        <begin position="592"/>
        <end position="602"/>
    </location>
</feature>
<feature type="region of interest" description="Disordered" evidence="1">
    <location>
        <begin position="695"/>
        <end position="748"/>
    </location>
</feature>
<feature type="compositionally biased region" description="Polar residues" evidence="1">
    <location>
        <begin position="942"/>
        <end position="951"/>
    </location>
</feature>
<evidence type="ECO:0000313" key="2">
    <source>
        <dbReference type="EMBL" id="CAK8683192.1"/>
    </source>
</evidence>
<feature type="region of interest" description="Disordered" evidence="1">
    <location>
        <begin position="31"/>
        <end position="60"/>
    </location>
</feature>
<feature type="compositionally biased region" description="Basic and acidic residues" evidence="1">
    <location>
        <begin position="298"/>
        <end position="310"/>
    </location>
</feature>
<feature type="region of interest" description="Disordered" evidence="1">
    <location>
        <begin position="633"/>
        <end position="676"/>
    </location>
</feature>
<sequence length="1112" mass="122286">MDVSEFSVKKQTRMLQQAKVNLQASADNVYMMPSSRPAKPQDSVFSKNENNTQAPDDSIYMVPNNQTSFEMLDMSELRISSADHKIVTREVVTPDRDSKTKEERNDKSPHSPNIEKNKNLASSYKTGVQVESAQPSKFLFTNCDANEQLYVEAENATTSPTFRKRLIPPSPSKNSLQLLQPLPEEQDYIDFTLTVSTESPSRGHEAIRKKSIIVLRGETEYNSFISSHSGKSDESRANNSSDMHDHKTSAKFPLQSDPCDHYLESSSNENRKSLEILNDPSSSSMGGKVSRIKAVAIKNKEEEKQKDDPSSKNPNSLTATDRGVHSVTLRKDHLKCDKQQRKQTTRPISMPFDSPPEPPVQPDNNPPLSATNTNPSQRPLPPTPLHIAVSKEIDKMSEISHQHTVLGRNSSIPQEPPPLPPISDQLPALPPRSATSFAPKLPYRPVMKHMLSDESAMSCPPESPSKTQDFLISQERTASAENKLETLEQDAENVKSLKTEGSCNTSTPTKKLHPIEEMIKIKQQIKVLGRLNRDKNLDCTTQTITDTFRQSNDKLTASKLGSKPSDSQIVLDPKVSDSSFVKPPSSSSCPSKPAPKIPPTMPKPLTKRPSSSSISPNTPTKLAICANKRSDDAANAMNQRKAVSKAPPIPSKPVGFSPNRKPVGKSHLFQPPSIPKNHDSFVVELSAGIRKNNLAGETRPNLLPPDPVSGPFPTANKLRSTTGSDNSLESGFGKSHEFTTPKKPRHLRSGYTLHKLQAERLASLENDGPLCYLSKREPGDGNDSPNNTPKTDIETSSDLYTSIEEFPPTCDFKSVSPSLSDKISAFNESSVPQKLTTRNKMTRSATFDGDLILGINEQPDNISRKMSLSNIREGLPLISPKTRVKPRPNVPPPPRPNPSIPTTKRTAEDSKTKMPPSRPPPPSENNIRAAKLRKETSRIDNGKNQMPQSSPKLPEILRLQSLDTPTTAFEEAMYSAIDDARSDTASTGSEEKLNASSFGVGARKKKMSFGNFANSVSALKNKLARNKVDQTNAPGSTAHNMTNDIKIQPQLEVTSQENNYSEEGIYVGIDEDYLVGTGTNNSNNSNIYLTSIPTSSETQTFGYAELEHGNFS</sequence>
<feature type="compositionally biased region" description="Pro residues" evidence="1">
    <location>
        <begin position="888"/>
        <end position="899"/>
    </location>
</feature>
<feature type="compositionally biased region" description="Low complexity" evidence="1">
    <location>
        <begin position="576"/>
        <end position="591"/>
    </location>
</feature>